<dbReference type="Gene3D" id="4.10.60.10">
    <property type="entry name" value="Zinc finger, CCHC-type"/>
    <property type="match status" value="1"/>
</dbReference>
<dbReference type="OrthoDB" id="2280262at2759"/>
<dbReference type="InParanoid" id="A0A1C7N0T9"/>
<feature type="region of interest" description="Disordered" evidence="1">
    <location>
        <begin position="290"/>
        <end position="321"/>
    </location>
</feature>
<organism evidence="2 3">
    <name type="scientific">Choanephora cucurbitarum</name>
    <dbReference type="NCBI Taxonomy" id="101091"/>
    <lineage>
        <taxon>Eukaryota</taxon>
        <taxon>Fungi</taxon>
        <taxon>Fungi incertae sedis</taxon>
        <taxon>Mucoromycota</taxon>
        <taxon>Mucoromycotina</taxon>
        <taxon>Mucoromycetes</taxon>
        <taxon>Mucorales</taxon>
        <taxon>Mucorineae</taxon>
        <taxon>Choanephoraceae</taxon>
        <taxon>Choanephoroideae</taxon>
        <taxon>Choanephora</taxon>
    </lineage>
</organism>
<dbReference type="EMBL" id="LUGH01000809">
    <property type="protein sequence ID" value="OBZ82692.1"/>
    <property type="molecule type" value="Genomic_DNA"/>
</dbReference>
<keyword evidence="3" id="KW-1185">Reference proteome</keyword>
<evidence type="ECO:0008006" key="4">
    <source>
        <dbReference type="Google" id="ProtNLM"/>
    </source>
</evidence>
<dbReference type="Proteomes" id="UP000093000">
    <property type="component" value="Unassembled WGS sequence"/>
</dbReference>
<evidence type="ECO:0000313" key="3">
    <source>
        <dbReference type="Proteomes" id="UP000093000"/>
    </source>
</evidence>
<comment type="caution">
    <text evidence="2">The sequence shown here is derived from an EMBL/GenBank/DDBJ whole genome shotgun (WGS) entry which is preliminary data.</text>
</comment>
<feature type="compositionally biased region" description="Basic and acidic residues" evidence="1">
    <location>
        <begin position="290"/>
        <end position="303"/>
    </location>
</feature>
<evidence type="ECO:0000313" key="2">
    <source>
        <dbReference type="EMBL" id="OBZ82692.1"/>
    </source>
</evidence>
<gene>
    <name evidence="2" type="ORF">A0J61_09255</name>
</gene>
<dbReference type="SUPFAM" id="SSF57756">
    <property type="entry name" value="Retrovirus zinc finger-like domains"/>
    <property type="match status" value="1"/>
</dbReference>
<evidence type="ECO:0000256" key="1">
    <source>
        <dbReference type="SAM" id="MobiDB-lite"/>
    </source>
</evidence>
<sequence length="321" mass="35715">MSAPGEIPWAKVAERGHQLRVPLSSRSHHQDSTVKYVPEVISQTPDFETELLNRRAASIVHQALTTGLVIFKFPPGTFANHLEAYEAIDKELGPVEGFQYLSGFTPNPSKVDMLIEARFESTESRDHAIQTGLVVGDVTFRCTASSSGTSPNAFVHVALNVIIIPPKAELLLGMSFFDGQISFVIDTQTPTLKAADGQAIPVWDLTRQLYLSYWDRHAPASFKGAAPVCFYCRQAKYFRRDYPKLKDQVCFGCGVKGHTRRFCGRLKGKRVESVTEEDVLDEYIQLRNQAKETVRTRPQRASDESQQPTIHSSIPDGTSAS</sequence>
<proteinExistence type="predicted"/>
<protein>
    <recommendedName>
        <fullName evidence="4">CCHC-type domain-containing protein</fullName>
    </recommendedName>
</protein>
<reference evidence="2 3" key="1">
    <citation type="submission" date="2016-03" db="EMBL/GenBank/DDBJ databases">
        <title>Choanephora cucurbitarum.</title>
        <authorList>
            <person name="Min B."/>
            <person name="Park H."/>
            <person name="Park J.-H."/>
            <person name="Shin H.-D."/>
            <person name="Choi I.-G."/>
        </authorList>
    </citation>
    <scope>NUCLEOTIDE SEQUENCE [LARGE SCALE GENOMIC DNA]</scope>
    <source>
        <strain evidence="2 3">KUS-F28377</strain>
    </source>
</reference>
<feature type="non-terminal residue" evidence="2">
    <location>
        <position position="321"/>
    </location>
</feature>
<feature type="compositionally biased region" description="Polar residues" evidence="1">
    <location>
        <begin position="304"/>
        <end position="321"/>
    </location>
</feature>
<dbReference type="InterPro" id="IPR036875">
    <property type="entry name" value="Znf_CCHC_sf"/>
</dbReference>
<dbReference type="AlphaFoldDB" id="A0A1C7N0T9"/>
<dbReference type="GO" id="GO:0008270">
    <property type="term" value="F:zinc ion binding"/>
    <property type="evidence" value="ECO:0007669"/>
    <property type="project" value="InterPro"/>
</dbReference>
<name>A0A1C7N0T9_9FUNG</name>
<dbReference type="GO" id="GO:0003676">
    <property type="term" value="F:nucleic acid binding"/>
    <property type="evidence" value="ECO:0007669"/>
    <property type="project" value="InterPro"/>
</dbReference>
<accession>A0A1C7N0T9</accession>